<evidence type="ECO:0008006" key="4">
    <source>
        <dbReference type="Google" id="ProtNLM"/>
    </source>
</evidence>
<feature type="transmembrane region" description="Helical" evidence="1">
    <location>
        <begin position="137"/>
        <end position="157"/>
    </location>
</feature>
<feature type="transmembrane region" description="Helical" evidence="1">
    <location>
        <begin position="52"/>
        <end position="74"/>
    </location>
</feature>
<name>A0ABT6N1L4_9SPHN</name>
<gene>
    <name evidence="2" type="ORF">QGN17_10530</name>
</gene>
<proteinExistence type="predicted"/>
<feature type="transmembrane region" description="Helical" evidence="1">
    <location>
        <begin position="276"/>
        <end position="297"/>
    </location>
</feature>
<keyword evidence="1" id="KW-0472">Membrane</keyword>
<reference evidence="2" key="1">
    <citation type="submission" date="2023-04" db="EMBL/GenBank/DDBJ databases">
        <title>Sphingomonas sp. MAHUQ-71 isolated from rice field.</title>
        <authorList>
            <person name="Huq M.A."/>
        </authorList>
    </citation>
    <scope>NUCLEOTIDE SEQUENCE</scope>
    <source>
        <strain evidence="2">MAHUQ-71</strain>
    </source>
</reference>
<comment type="caution">
    <text evidence="2">The sequence shown here is derived from an EMBL/GenBank/DDBJ whole genome shotgun (WGS) entry which is preliminary data.</text>
</comment>
<dbReference type="EMBL" id="JARYGZ010000001">
    <property type="protein sequence ID" value="MDH7639166.1"/>
    <property type="molecule type" value="Genomic_DNA"/>
</dbReference>
<feature type="transmembrane region" description="Helical" evidence="1">
    <location>
        <begin position="25"/>
        <end position="46"/>
    </location>
</feature>
<keyword evidence="3" id="KW-1185">Reference proteome</keyword>
<keyword evidence="1" id="KW-1133">Transmembrane helix</keyword>
<accession>A0ABT6N1L4</accession>
<sequence length="447" mass="48063">MRSRSDRGGEAGNVKSGTESNEAEIDYRIVIILLAALGYNALLAIANAHVSAASLTQVALIEFVILAAGAALILSDGLRPFDTPVVVFAVGSLLGTLLLSIVNQTPVIGMMRNVADIVIFTMLGLRCSRATLRTCFMLSVILVGSVMIIEIVSIKTYSNLFNPFSYYVNTRSLGENDFDNTGLFGNALGFEGRFSYGIFSTPRTSSIFLEQTSLANFATFCTIYLTSVWSSAKHHERIIGIALILFVLLSNNSRTASSIAVICAAGYFLFPLLPRFGTIILPLLMIGLALAVTYHLGDSKEDDLAGRIGLSIRMLSQTDIQGLLGLRAVSAADTFPDSGYSYTLYAASIFGAIAVWLYIALIVPATSPDRKRCSWGIGIFFFMNLLIGGNAVYTIKIAAPLWLLAGYMRRGACTASDPLQPATAPREAAYATPSARLHQAVTGRSIR</sequence>
<dbReference type="Proteomes" id="UP001160625">
    <property type="component" value="Unassembled WGS sequence"/>
</dbReference>
<evidence type="ECO:0000313" key="2">
    <source>
        <dbReference type="EMBL" id="MDH7639166.1"/>
    </source>
</evidence>
<keyword evidence="1" id="KW-0812">Transmembrane</keyword>
<feature type="transmembrane region" description="Helical" evidence="1">
    <location>
        <begin position="214"/>
        <end position="232"/>
    </location>
</feature>
<protein>
    <recommendedName>
        <fullName evidence="4">Polysaccharide biosynthesis protein</fullName>
    </recommendedName>
</protein>
<evidence type="ECO:0000313" key="3">
    <source>
        <dbReference type="Proteomes" id="UP001160625"/>
    </source>
</evidence>
<feature type="transmembrane region" description="Helical" evidence="1">
    <location>
        <begin position="375"/>
        <end position="399"/>
    </location>
</feature>
<feature type="transmembrane region" description="Helical" evidence="1">
    <location>
        <begin position="342"/>
        <end position="363"/>
    </location>
</feature>
<evidence type="ECO:0000256" key="1">
    <source>
        <dbReference type="SAM" id="Phobius"/>
    </source>
</evidence>
<organism evidence="2 3">
    <name type="scientific">Sphingomonas oryzagri</name>
    <dbReference type="NCBI Taxonomy" id="3042314"/>
    <lineage>
        <taxon>Bacteria</taxon>
        <taxon>Pseudomonadati</taxon>
        <taxon>Pseudomonadota</taxon>
        <taxon>Alphaproteobacteria</taxon>
        <taxon>Sphingomonadales</taxon>
        <taxon>Sphingomonadaceae</taxon>
        <taxon>Sphingomonas</taxon>
    </lineage>
</organism>
<dbReference type="RefSeq" id="WP_281044428.1">
    <property type="nucleotide sequence ID" value="NZ_JARYGZ010000001.1"/>
</dbReference>
<feature type="transmembrane region" description="Helical" evidence="1">
    <location>
        <begin position="81"/>
        <end position="101"/>
    </location>
</feature>